<feature type="transmembrane region" description="Helical" evidence="1">
    <location>
        <begin position="27"/>
        <end position="46"/>
    </location>
</feature>
<dbReference type="RefSeq" id="WP_039139322.1">
    <property type="nucleotide sequence ID" value="NZ_JSVC01000010.1"/>
</dbReference>
<evidence type="ECO:0000256" key="1">
    <source>
        <dbReference type="SAM" id="Phobius"/>
    </source>
</evidence>
<dbReference type="AlphaFoldDB" id="A0A0C1LHA0"/>
<accession>A0A0C1LHA0</accession>
<protein>
    <recommendedName>
        <fullName evidence="4">Polysaccharide chain length determinant N-terminal domain-containing protein</fullName>
    </recommendedName>
</protein>
<dbReference type="EMBL" id="JSVC01000010">
    <property type="protein sequence ID" value="KIC94688.1"/>
    <property type="molecule type" value="Genomic_DNA"/>
</dbReference>
<dbReference type="STRING" id="1349421.OI18_09345"/>
<keyword evidence="1" id="KW-0472">Membrane</keyword>
<proteinExistence type="predicted"/>
<reference evidence="2 3" key="1">
    <citation type="submission" date="2014-11" db="EMBL/GenBank/DDBJ databases">
        <title>Genome sequence of Flavihumibacter solisilvae 3-3.</title>
        <authorList>
            <person name="Zhou G."/>
            <person name="Li M."/>
            <person name="Wang G."/>
        </authorList>
    </citation>
    <scope>NUCLEOTIDE SEQUENCE [LARGE SCALE GENOMIC DNA]</scope>
    <source>
        <strain evidence="2 3">3-3</strain>
    </source>
</reference>
<evidence type="ECO:0000313" key="3">
    <source>
        <dbReference type="Proteomes" id="UP000031408"/>
    </source>
</evidence>
<sequence>MESAFESNALKKKEFTPMELVFRYLKYLPWVILSVVIAVLIAFIYLRYTPNKYSSKGQMIIKVQNPFSSGDERFNSLFFIDAGPNLKNEMVIIKSPSLVQRVVRKLGLQTQYTGIGKVRSTLLYKTSPISLQIIKKNDSTNISLRVTILDSNQYLLNEEVTPRVFGEPLNLKNGVYKIHYNGQPLTN</sequence>
<comment type="caution">
    <text evidence="2">The sequence shown here is derived from an EMBL/GenBank/DDBJ whole genome shotgun (WGS) entry which is preliminary data.</text>
</comment>
<keyword evidence="1" id="KW-1133">Transmembrane helix</keyword>
<keyword evidence="3" id="KW-1185">Reference proteome</keyword>
<dbReference type="GO" id="GO:0004713">
    <property type="term" value="F:protein tyrosine kinase activity"/>
    <property type="evidence" value="ECO:0007669"/>
    <property type="project" value="TreeGrafter"/>
</dbReference>
<dbReference type="InterPro" id="IPR050445">
    <property type="entry name" value="Bact_polysacc_biosynth/exp"/>
</dbReference>
<gene>
    <name evidence="2" type="ORF">OI18_09345</name>
</gene>
<dbReference type="Proteomes" id="UP000031408">
    <property type="component" value="Unassembled WGS sequence"/>
</dbReference>
<organism evidence="2 3">
    <name type="scientific">Flavihumibacter solisilvae</name>
    <dbReference type="NCBI Taxonomy" id="1349421"/>
    <lineage>
        <taxon>Bacteria</taxon>
        <taxon>Pseudomonadati</taxon>
        <taxon>Bacteroidota</taxon>
        <taxon>Chitinophagia</taxon>
        <taxon>Chitinophagales</taxon>
        <taxon>Chitinophagaceae</taxon>
        <taxon>Flavihumibacter</taxon>
    </lineage>
</organism>
<dbReference type="PANTHER" id="PTHR32309:SF13">
    <property type="entry name" value="FERRIC ENTEROBACTIN TRANSPORT PROTEIN FEPE"/>
    <property type="match status" value="1"/>
</dbReference>
<dbReference type="PANTHER" id="PTHR32309">
    <property type="entry name" value="TYROSINE-PROTEIN KINASE"/>
    <property type="match status" value="1"/>
</dbReference>
<keyword evidence="1" id="KW-0812">Transmembrane</keyword>
<name>A0A0C1LHA0_9BACT</name>
<dbReference type="GO" id="GO:0005886">
    <property type="term" value="C:plasma membrane"/>
    <property type="evidence" value="ECO:0007669"/>
    <property type="project" value="TreeGrafter"/>
</dbReference>
<evidence type="ECO:0008006" key="4">
    <source>
        <dbReference type="Google" id="ProtNLM"/>
    </source>
</evidence>
<feature type="non-terminal residue" evidence="2">
    <location>
        <position position="187"/>
    </location>
</feature>
<evidence type="ECO:0000313" key="2">
    <source>
        <dbReference type="EMBL" id="KIC94688.1"/>
    </source>
</evidence>